<evidence type="ECO:0000313" key="2">
    <source>
        <dbReference type="EMBL" id="XBX83593.1"/>
    </source>
</evidence>
<dbReference type="AlphaFoldDB" id="A0AAU7WA26"/>
<feature type="transmembrane region" description="Helical" evidence="1">
    <location>
        <begin position="95"/>
        <end position="118"/>
    </location>
</feature>
<keyword evidence="1" id="KW-0472">Membrane</keyword>
<protein>
    <recommendedName>
        <fullName evidence="3">Bacitracin resistance protein</fullName>
    </recommendedName>
</protein>
<feature type="transmembrane region" description="Helical" evidence="1">
    <location>
        <begin position="24"/>
        <end position="43"/>
    </location>
</feature>
<sequence>MSAAETAGSEPVTSAEAPGRTQPLWLRVTLAVAFGLFFAYDLWEVVESLVQLLSIGVTFTVVGWIVMGAALVAPVACFVGAFLLGRRRSVLVSALCYLGGLAVSAALFTSLSVLLLIAGSFA</sequence>
<organism evidence="2">
    <name type="scientific">Agromyces sp. G08B096</name>
    <dbReference type="NCBI Taxonomy" id="3156399"/>
    <lineage>
        <taxon>Bacteria</taxon>
        <taxon>Bacillati</taxon>
        <taxon>Actinomycetota</taxon>
        <taxon>Actinomycetes</taxon>
        <taxon>Micrococcales</taxon>
        <taxon>Microbacteriaceae</taxon>
        <taxon>Agromyces</taxon>
    </lineage>
</organism>
<gene>
    <name evidence="2" type="ORF">ABIQ69_06705</name>
</gene>
<evidence type="ECO:0000256" key="1">
    <source>
        <dbReference type="SAM" id="Phobius"/>
    </source>
</evidence>
<accession>A0AAU7WA26</accession>
<dbReference type="InterPro" id="IPR036259">
    <property type="entry name" value="MFS_trans_sf"/>
</dbReference>
<proteinExistence type="predicted"/>
<evidence type="ECO:0008006" key="3">
    <source>
        <dbReference type="Google" id="ProtNLM"/>
    </source>
</evidence>
<reference evidence="2" key="1">
    <citation type="submission" date="2024-05" db="EMBL/GenBank/DDBJ databases">
        <authorList>
            <person name="Yu L."/>
        </authorList>
    </citation>
    <scope>NUCLEOTIDE SEQUENCE</scope>
    <source>
        <strain evidence="2">G08B096</strain>
    </source>
</reference>
<keyword evidence="1" id="KW-1133">Transmembrane helix</keyword>
<feature type="transmembrane region" description="Helical" evidence="1">
    <location>
        <begin position="55"/>
        <end position="83"/>
    </location>
</feature>
<dbReference type="RefSeq" id="WP_350349595.1">
    <property type="nucleotide sequence ID" value="NZ_CP158374.1"/>
</dbReference>
<name>A0AAU7WA26_9MICO</name>
<keyword evidence="1" id="KW-0812">Transmembrane</keyword>
<dbReference type="EMBL" id="CP158374">
    <property type="protein sequence ID" value="XBX83593.1"/>
    <property type="molecule type" value="Genomic_DNA"/>
</dbReference>
<dbReference type="SUPFAM" id="SSF103473">
    <property type="entry name" value="MFS general substrate transporter"/>
    <property type="match status" value="1"/>
</dbReference>